<gene>
    <name evidence="4" type="ORF">CRV06_13495</name>
</gene>
<protein>
    <submittedName>
        <fullName evidence="4">Uncharacterized protein</fullName>
    </submittedName>
</protein>
<reference evidence="4 5" key="1">
    <citation type="submission" date="2017-10" db="EMBL/GenBank/DDBJ databases">
        <title>Genomics of the genus Arcobacter.</title>
        <authorList>
            <person name="Perez-Cataluna A."/>
            <person name="Figueras M.J."/>
        </authorList>
    </citation>
    <scope>NUCLEOTIDE SEQUENCE [LARGE SCALE GENOMIC DNA]</scope>
    <source>
        <strain evidence="4 5">DSM 24636</strain>
    </source>
</reference>
<comment type="caution">
    <text evidence="4">The sequence shown here is derived from an EMBL/GenBank/DDBJ whole genome shotgun (WGS) entry which is preliminary data.</text>
</comment>
<dbReference type="SMART" id="SM00028">
    <property type="entry name" value="TPR"/>
    <property type="match status" value="5"/>
</dbReference>
<dbReference type="Gene3D" id="1.25.40.10">
    <property type="entry name" value="Tetratricopeptide repeat domain"/>
    <property type="match status" value="3"/>
</dbReference>
<evidence type="ECO:0000313" key="4">
    <source>
        <dbReference type="EMBL" id="RXJ61435.1"/>
    </source>
</evidence>
<sequence>MKKIALILLFTFTFVVFANADTMSKQSYSVLMKAQKFLDKQKYKEAKNLLLPLLKKELNNYEKSYVLQTLANIAINQDDYKKTAKYYEEIIKLKGFEEKNLERIKLSLAKIYLSINKYDKSVKLLETLLSSKTLPKSDIYENLLYATYYKKDFRKSIAYSKELFKLNKKKKESWYQILYSSYVELKQYPNAINTLKIMVKKWHGNETYWLQLIALYQETKNYKKALSTFELAYKKNGVDPKKNTLYFVNILVENGLYYKAAQQIEQGLQKAYLKDNKRNFELLVSCYDYAKQKDKVINLLASSKFAKTVKYQLLLGNIYYNQEKFGKSIKVLENINIKKGSKKDGQRNTLLALSYYELNNKKATVKYLKKAINNPYEKKRALSIKKSLQI</sequence>
<proteinExistence type="predicted"/>
<evidence type="ECO:0000256" key="1">
    <source>
        <dbReference type="ARBA" id="ARBA00022737"/>
    </source>
</evidence>
<keyword evidence="5" id="KW-1185">Reference proteome</keyword>
<dbReference type="InterPro" id="IPR051012">
    <property type="entry name" value="CellSynth/LPSAsmb/PSIAsmb"/>
</dbReference>
<dbReference type="STRING" id="877500.GCA_000935065_01204"/>
<dbReference type="Pfam" id="PF13176">
    <property type="entry name" value="TPR_7"/>
    <property type="match status" value="1"/>
</dbReference>
<organism evidence="4 5">
    <name type="scientific">Halarcobacter anaerophilus</name>
    <dbReference type="NCBI Taxonomy" id="877500"/>
    <lineage>
        <taxon>Bacteria</taxon>
        <taxon>Pseudomonadati</taxon>
        <taxon>Campylobacterota</taxon>
        <taxon>Epsilonproteobacteria</taxon>
        <taxon>Campylobacterales</taxon>
        <taxon>Arcobacteraceae</taxon>
        <taxon>Halarcobacter</taxon>
    </lineage>
</organism>
<accession>A0A4Q0XWP5</accession>
<dbReference type="InterPro" id="IPR019734">
    <property type="entry name" value="TPR_rpt"/>
</dbReference>
<dbReference type="SUPFAM" id="SSF81901">
    <property type="entry name" value="HCP-like"/>
    <property type="match status" value="1"/>
</dbReference>
<feature type="signal peptide" evidence="3">
    <location>
        <begin position="1"/>
        <end position="20"/>
    </location>
</feature>
<evidence type="ECO:0000256" key="2">
    <source>
        <dbReference type="ARBA" id="ARBA00022803"/>
    </source>
</evidence>
<keyword evidence="3" id="KW-0732">Signal</keyword>
<feature type="chain" id="PRO_5020781803" evidence="3">
    <location>
        <begin position="21"/>
        <end position="390"/>
    </location>
</feature>
<keyword evidence="2" id="KW-0802">TPR repeat</keyword>
<evidence type="ECO:0000313" key="5">
    <source>
        <dbReference type="Proteomes" id="UP000290191"/>
    </source>
</evidence>
<dbReference type="InterPro" id="IPR011990">
    <property type="entry name" value="TPR-like_helical_dom_sf"/>
</dbReference>
<evidence type="ECO:0000256" key="3">
    <source>
        <dbReference type="SAM" id="SignalP"/>
    </source>
</evidence>
<dbReference type="Proteomes" id="UP000290191">
    <property type="component" value="Unassembled WGS sequence"/>
</dbReference>
<dbReference type="RefSeq" id="WP_129082879.1">
    <property type="nucleotide sequence ID" value="NZ_CP041070.1"/>
</dbReference>
<dbReference type="AlphaFoldDB" id="A0A4Q0XWP5"/>
<keyword evidence="1" id="KW-0677">Repeat</keyword>
<dbReference type="PANTHER" id="PTHR45586:SF1">
    <property type="entry name" value="LIPOPOLYSACCHARIDE ASSEMBLY PROTEIN B"/>
    <property type="match status" value="1"/>
</dbReference>
<dbReference type="EMBL" id="PDKO01000015">
    <property type="protein sequence ID" value="RXJ61435.1"/>
    <property type="molecule type" value="Genomic_DNA"/>
</dbReference>
<dbReference type="PANTHER" id="PTHR45586">
    <property type="entry name" value="TPR REPEAT-CONTAINING PROTEIN PA4667"/>
    <property type="match status" value="1"/>
</dbReference>
<dbReference type="OrthoDB" id="5365275at2"/>
<name>A0A4Q0XWP5_9BACT</name>
<dbReference type="SUPFAM" id="SSF48452">
    <property type="entry name" value="TPR-like"/>
    <property type="match status" value="1"/>
</dbReference>